<sequence length="278" mass="29850">MQSLPRMRSVGLIGAGKMAKAIANGILSTNRAAELSRDKSIKVMASCPREELLRALPDDCRSTTNNLETVENSDLIIIAVKPDVVRSVLDEICPKIDPKKHVVMSIAAGVTVSTFEEALPAGTNIVRVMPNIACEVREGATVYYTRGESNELGQITQAVFAPISPICQRILDEKLMDAATALSGSGTAYVLYIIEALVDAGVRQGFSREVALRLATQTVQGAARLIHDSGRSPTELKDYVTSPGGTTSEGLFVLEKYAVKSAIHDAVHSARKKSDVLR</sequence>
<evidence type="ECO:0000256" key="1">
    <source>
        <dbReference type="ARBA" id="ARBA00005205"/>
    </source>
</evidence>
<evidence type="ECO:0000256" key="9">
    <source>
        <dbReference type="RuleBase" id="RU003903"/>
    </source>
</evidence>
<dbReference type="InterPro" id="IPR036291">
    <property type="entry name" value="NAD(P)-bd_dom_sf"/>
</dbReference>
<evidence type="ECO:0000256" key="6">
    <source>
        <dbReference type="ARBA" id="ARBA00038523"/>
    </source>
</evidence>
<evidence type="ECO:0000313" key="12">
    <source>
        <dbReference type="Proteomes" id="UP000694867"/>
    </source>
</evidence>
<dbReference type="InterPro" id="IPR028939">
    <property type="entry name" value="P5C_Rdtase_cat_N"/>
</dbReference>
<dbReference type="Pfam" id="PF14748">
    <property type="entry name" value="P5CR_dimer"/>
    <property type="match status" value="1"/>
</dbReference>
<feature type="domain" description="Pyrroline-5-carboxylate reductase catalytic N-terminal" evidence="10">
    <location>
        <begin position="10"/>
        <end position="109"/>
    </location>
</feature>
<keyword evidence="9" id="KW-0028">Amino-acid biosynthesis</keyword>
<dbReference type="PIRSF" id="PIRSF000193">
    <property type="entry name" value="Pyrrol-5-carb_rd"/>
    <property type="match status" value="1"/>
</dbReference>
<keyword evidence="3 9" id="KW-0641">Proline biosynthesis</keyword>
<dbReference type="EC" id="1.5.1.2" evidence="9"/>
<dbReference type="GeneID" id="100902760"/>
<dbReference type="InterPro" id="IPR008927">
    <property type="entry name" value="6-PGluconate_DH-like_C_sf"/>
</dbReference>
<protein>
    <recommendedName>
        <fullName evidence="9">Pyrroline-5-carboxylate reductase</fullName>
        <ecNumber evidence="9">1.5.1.2</ecNumber>
    </recommendedName>
</protein>
<evidence type="ECO:0000256" key="8">
    <source>
        <dbReference type="PIRSR" id="PIRSR000193-1"/>
    </source>
</evidence>
<evidence type="ECO:0000259" key="11">
    <source>
        <dbReference type="Pfam" id="PF14748"/>
    </source>
</evidence>
<dbReference type="Gene3D" id="1.10.3730.10">
    <property type="entry name" value="ProC C-terminal domain-like"/>
    <property type="match status" value="1"/>
</dbReference>
<dbReference type="FunFam" id="1.10.3730.10:FF:000001">
    <property type="entry name" value="Pyrroline-5-carboxylate reductase"/>
    <property type="match status" value="1"/>
</dbReference>
<reference evidence="13" key="1">
    <citation type="submission" date="2025-08" db="UniProtKB">
        <authorList>
            <consortium name="RefSeq"/>
        </authorList>
    </citation>
    <scope>IDENTIFICATION</scope>
</reference>
<evidence type="ECO:0000256" key="5">
    <source>
        <dbReference type="ARBA" id="ARBA00023002"/>
    </source>
</evidence>
<feature type="binding site" evidence="8">
    <location>
        <begin position="79"/>
        <end position="82"/>
    </location>
    <ligand>
        <name>NADP(+)</name>
        <dbReference type="ChEBI" id="CHEBI:58349"/>
    </ligand>
</feature>
<comment type="pathway">
    <text evidence="1 9">Amino-acid biosynthesis; L-proline biosynthesis; L-proline from L-glutamate 5-semialdehyde: step 1/1.</text>
</comment>
<dbReference type="KEGG" id="goe:100902760"/>
<dbReference type="InterPro" id="IPR053790">
    <property type="entry name" value="P5CR-like_CS"/>
</dbReference>
<dbReference type="GO" id="GO:0055129">
    <property type="term" value="P:L-proline biosynthetic process"/>
    <property type="evidence" value="ECO:0007669"/>
    <property type="project" value="TreeGrafter"/>
</dbReference>
<dbReference type="Gene3D" id="3.40.50.720">
    <property type="entry name" value="NAD(P)-binding Rossmann-like Domain"/>
    <property type="match status" value="1"/>
</dbReference>
<evidence type="ECO:0000313" key="13">
    <source>
        <dbReference type="RefSeq" id="XP_003737233.1"/>
    </source>
</evidence>
<dbReference type="AlphaFoldDB" id="A0AAJ6VV59"/>
<keyword evidence="5 9" id="KW-0560">Oxidoreductase</keyword>
<dbReference type="GO" id="GO:0004735">
    <property type="term" value="F:pyrroline-5-carboxylate reductase activity"/>
    <property type="evidence" value="ECO:0007669"/>
    <property type="project" value="UniProtKB-EC"/>
</dbReference>
<proteinExistence type="inferred from homology"/>
<organism evidence="12 13">
    <name type="scientific">Galendromus occidentalis</name>
    <name type="common">western predatory mite</name>
    <dbReference type="NCBI Taxonomy" id="34638"/>
    <lineage>
        <taxon>Eukaryota</taxon>
        <taxon>Metazoa</taxon>
        <taxon>Ecdysozoa</taxon>
        <taxon>Arthropoda</taxon>
        <taxon>Chelicerata</taxon>
        <taxon>Arachnida</taxon>
        <taxon>Acari</taxon>
        <taxon>Parasitiformes</taxon>
        <taxon>Mesostigmata</taxon>
        <taxon>Gamasina</taxon>
        <taxon>Phytoseioidea</taxon>
        <taxon>Phytoseiidae</taxon>
        <taxon>Typhlodrominae</taxon>
        <taxon>Galendromus</taxon>
    </lineage>
</organism>
<evidence type="ECO:0000256" key="7">
    <source>
        <dbReference type="ARBA" id="ARBA00049975"/>
    </source>
</evidence>
<accession>A0AAJ6VV59</accession>
<keyword evidence="12" id="KW-1185">Reference proteome</keyword>
<feature type="binding site" evidence="8">
    <location>
        <begin position="13"/>
        <end position="18"/>
    </location>
    <ligand>
        <name>NADP(+)</name>
        <dbReference type="ChEBI" id="CHEBI:58349"/>
    </ligand>
</feature>
<evidence type="ECO:0000256" key="4">
    <source>
        <dbReference type="ARBA" id="ARBA00022857"/>
    </source>
</evidence>
<dbReference type="Pfam" id="PF03807">
    <property type="entry name" value="F420_oxidored"/>
    <property type="match status" value="1"/>
</dbReference>
<dbReference type="PANTHER" id="PTHR11645:SF0">
    <property type="entry name" value="PYRROLINE-5-CARBOXYLATE REDUCTASE 3"/>
    <property type="match status" value="1"/>
</dbReference>
<dbReference type="SUPFAM" id="SSF51735">
    <property type="entry name" value="NAD(P)-binding Rossmann-fold domains"/>
    <property type="match status" value="1"/>
</dbReference>
<dbReference type="PROSITE" id="PS00521">
    <property type="entry name" value="P5CR"/>
    <property type="match status" value="1"/>
</dbReference>
<comment type="function">
    <text evidence="7">Oxidoreductase that catalyzes the last step in proline biosynthesis, which corresponds to the reduction of pyrroline-5-carboxylate (P5C) to L-proline using NAD(P)H. Proline is synthesized from either glutamate or ornithine; both are converted to P5C, and then to proline via pyrroline-5-carboxylate reductases (PYCRs). PYCR3 is exclusively linked to the biosynthesis of proline from ornithine.</text>
</comment>
<dbReference type="HAMAP" id="MF_01925">
    <property type="entry name" value="P5C_reductase"/>
    <property type="match status" value="1"/>
</dbReference>
<dbReference type="SUPFAM" id="SSF48179">
    <property type="entry name" value="6-phosphogluconate dehydrogenase C-terminal domain-like"/>
    <property type="match status" value="1"/>
</dbReference>
<evidence type="ECO:0000259" key="10">
    <source>
        <dbReference type="Pfam" id="PF03807"/>
    </source>
</evidence>
<dbReference type="Proteomes" id="UP000694867">
    <property type="component" value="Unplaced"/>
</dbReference>
<dbReference type="RefSeq" id="XP_003737233.1">
    <property type="nucleotide sequence ID" value="XM_003737185.1"/>
</dbReference>
<gene>
    <name evidence="13" type="primary">LOC100902760</name>
</gene>
<evidence type="ECO:0000256" key="2">
    <source>
        <dbReference type="ARBA" id="ARBA00005525"/>
    </source>
</evidence>
<evidence type="ECO:0000256" key="3">
    <source>
        <dbReference type="ARBA" id="ARBA00022650"/>
    </source>
</evidence>
<comment type="catalytic activity">
    <reaction evidence="9">
        <text>L-proline + NADP(+) = (S)-1-pyrroline-5-carboxylate + NADPH + 2 H(+)</text>
        <dbReference type="Rhea" id="RHEA:14109"/>
        <dbReference type="ChEBI" id="CHEBI:15378"/>
        <dbReference type="ChEBI" id="CHEBI:17388"/>
        <dbReference type="ChEBI" id="CHEBI:57783"/>
        <dbReference type="ChEBI" id="CHEBI:58349"/>
        <dbReference type="ChEBI" id="CHEBI:60039"/>
        <dbReference type="EC" id="1.5.1.2"/>
    </reaction>
</comment>
<comment type="subunit">
    <text evidence="6">Homodecamer; composed of 5 homodimers.</text>
</comment>
<dbReference type="InterPro" id="IPR000304">
    <property type="entry name" value="Pyrroline-COOH_reductase"/>
</dbReference>
<feature type="binding site" evidence="8">
    <location>
        <position position="66"/>
    </location>
    <ligand>
        <name>NADPH</name>
        <dbReference type="ChEBI" id="CHEBI:57783"/>
    </ligand>
</feature>
<dbReference type="InterPro" id="IPR029036">
    <property type="entry name" value="P5CR_dimer"/>
</dbReference>
<feature type="domain" description="Pyrroline-5-carboxylate reductase dimerisation" evidence="11">
    <location>
        <begin position="173"/>
        <end position="275"/>
    </location>
</feature>
<keyword evidence="4 8" id="KW-0521">NADP</keyword>
<name>A0AAJ6VV59_9ACAR</name>
<dbReference type="NCBIfam" id="TIGR00112">
    <property type="entry name" value="proC"/>
    <property type="match status" value="1"/>
</dbReference>
<comment type="similarity">
    <text evidence="2 9">Belongs to the pyrroline-5-carboxylate reductase family.</text>
</comment>
<dbReference type="PANTHER" id="PTHR11645">
    <property type="entry name" value="PYRROLINE-5-CARBOXYLATE REDUCTASE"/>
    <property type="match status" value="1"/>
</dbReference>